<reference evidence="1 2" key="1">
    <citation type="journal article" date="2019" name="Nat. Ecol. Evol.">
        <title>Megaphylogeny resolves global patterns of mushroom evolution.</title>
        <authorList>
            <person name="Varga T."/>
            <person name="Krizsan K."/>
            <person name="Foldi C."/>
            <person name="Dima B."/>
            <person name="Sanchez-Garcia M."/>
            <person name="Sanchez-Ramirez S."/>
            <person name="Szollosi G.J."/>
            <person name="Szarkandi J.G."/>
            <person name="Papp V."/>
            <person name="Albert L."/>
            <person name="Andreopoulos W."/>
            <person name="Angelini C."/>
            <person name="Antonin V."/>
            <person name="Barry K.W."/>
            <person name="Bougher N.L."/>
            <person name="Buchanan P."/>
            <person name="Buyck B."/>
            <person name="Bense V."/>
            <person name="Catcheside P."/>
            <person name="Chovatia M."/>
            <person name="Cooper J."/>
            <person name="Damon W."/>
            <person name="Desjardin D."/>
            <person name="Finy P."/>
            <person name="Geml J."/>
            <person name="Haridas S."/>
            <person name="Hughes K."/>
            <person name="Justo A."/>
            <person name="Karasinski D."/>
            <person name="Kautmanova I."/>
            <person name="Kiss B."/>
            <person name="Kocsube S."/>
            <person name="Kotiranta H."/>
            <person name="LaButti K.M."/>
            <person name="Lechner B.E."/>
            <person name="Liimatainen K."/>
            <person name="Lipzen A."/>
            <person name="Lukacs Z."/>
            <person name="Mihaltcheva S."/>
            <person name="Morgado L.N."/>
            <person name="Niskanen T."/>
            <person name="Noordeloos M.E."/>
            <person name="Ohm R.A."/>
            <person name="Ortiz-Santana B."/>
            <person name="Ovrebo C."/>
            <person name="Racz N."/>
            <person name="Riley R."/>
            <person name="Savchenko A."/>
            <person name="Shiryaev A."/>
            <person name="Soop K."/>
            <person name="Spirin V."/>
            <person name="Szebenyi C."/>
            <person name="Tomsovsky M."/>
            <person name="Tulloss R.E."/>
            <person name="Uehling J."/>
            <person name="Grigoriev I.V."/>
            <person name="Vagvolgyi C."/>
            <person name="Papp T."/>
            <person name="Martin F.M."/>
            <person name="Miettinen O."/>
            <person name="Hibbett D.S."/>
            <person name="Nagy L.G."/>
        </authorList>
    </citation>
    <scope>NUCLEOTIDE SEQUENCE [LARGE SCALE GENOMIC DNA]</scope>
    <source>
        <strain evidence="1 2">NL-1719</strain>
    </source>
</reference>
<sequence>MISAPSSSISTTHKRARATSYTPPTLPKIKSELILTVYTHKSLRRASSPAEYDDNERLAELGKQVLRVVVTNILFSVKPMLSEVAIRKRREELLCGANFQSWVKAYGLQSKLRCDPSLQGSMNTPEEAGTLFCAYAGGLYAESGMEPIQDWLTALLQDDMISIEAIQLTVPQAAETPPLKRIKSEEVSPRPPSPIFFGSQPPPSPIRHPPPHVPMPNPPPNPLSPAQPNLPFLPLFNQTASQRRVTVEYPATFSGPSHACRWTVQCVVNGILKGVGHGSSKQIAKEEAARQAFYAMGWS</sequence>
<accession>A0ACD3BHW3</accession>
<keyword evidence="2" id="KW-1185">Reference proteome</keyword>
<evidence type="ECO:0000313" key="2">
    <source>
        <dbReference type="Proteomes" id="UP000308600"/>
    </source>
</evidence>
<proteinExistence type="predicted"/>
<gene>
    <name evidence="1" type="ORF">BDN72DRAFT_830435</name>
</gene>
<organism evidence="1 2">
    <name type="scientific">Pluteus cervinus</name>
    <dbReference type="NCBI Taxonomy" id="181527"/>
    <lineage>
        <taxon>Eukaryota</taxon>
        <taxon>Fungi</taxon>
        <taxon>Dikarya</taxon>
        <taxon>Basidiomycota</taxon>
        <taxon>Agaricomycotina</taxon>
        <taxon>Agaricomycetes</taxon>
        <taxon>Agaricomycetidae</taxon>
        <taxon>Agaricales</taxon>
        <taxon>Pluteineae</taxon>
        <taxon>Pluteaceae</taxon>
        <taxon>Pluteus</taxon>
    </lineage>
</organism>
<dbReference type="EMBL" id="ML208259">
    <property type="protein sequence ID" value="TFK77266.1"/>
    <property type="molecule type" value="Genomic_DNA"/>
</dbReference>
<evidence type="ECO:0000313" key="1">
    <source>
        <dbReference type="EMBL" id="TFK77266.1"/>
    </source>
</evidence>
<name>A0ACD3BHW3_9AGAR</name>
<dbReference type="Proteomes" id="UP000308600">
    <property type="component" value="Unassembled WGS sequence"/>
</dbReference>
<protein>
    <submittedName>
        <fullName evidence="1">Uncharacterized protein</fullName>
    </submittedName>
</protein>